<accession>A0A0A9GZA0</accession>
<sequence>MTSQICNLNSECGKAVDTVLRRNISEDK</sequence>
<protein>
    <submittedName>
        <fullName evidence="1">Uncharacterized protein</fullName>
    </submittedName>
</protein>
<dbReference type="EMBL" id="GBRH01168044">
    <property type="protein sequence ID" value="JAE29852.1"/>
    <property type="molecule type" value="Transcribed_RNA"/>
</dbReference>
<evidence type="ECO:0000313" key="1">
    <source>
        <dbReference type="EMBL" id="JAE29852.1"/>
    </source>
</evidence>
<proteinExistence type="predicted"/>
<name>A0A0A9GZA0_ARUDO</name>
<organism evidence="1">
    <name type="scientific">Arundo donax</name>
    <name type="common">Giant reed</name>
    <name type="synonym">Donax arundinaceus</name>
    <dbReference type="NCBI Taxonomy" id="35708"/>
    <lineage>
        <taxon>Eukaryota</taxon>
        <taxon>Viridiplantae</taxon>
        <taxon>Streptophyta</taxon>
        <taxon>Embryophyta</taxon>
        <taxon>Tracheophyta</taxon>
        <taxon>Spermatophyta</taxon>
        <taxon>Magnoliopsida</taxon>
        <taxon>Liliopsida</taxon>
        <taxon>Poales</taxon>
        <taxon>Poaceae</taxon>
        <taxon>PACMAD clade</taxon>
        <taxon>Arundinoideae</taxon>
        <taxon>Arundineae</taxon>
        <taxon>Arundo</taxon>
    </lineage>
</organism>
<dbReference type="AlphaFoldDB" id="A0A0A9GZA0"/>
<reference evidence="1" key="2">
    <citation type="journal article" date="2015" name="Data Brief">
        <title>Shoot transcriptome of the giant reed, Arundo donax.</title>
        <authorList>
            <person name="Barrero R.A."/>
            <person name="Guerrero F.D."/>
            <person name="Moolhuijzen P."/>
            <person name="Goolsby J.A."/>
            <person name="Tidwell J."/>
            <person name="Bellgard S.E."/>
            <person name="Bellgard M.I."/>
        </authorList>
    </citation>
    <scope>NUCLEOTIDE SEQUENCE</scope>
    <source>
        <tissue evidence="1">Shoot tissue taken approximately 20 cm above the soil surface</tissue>
    </source>
</reference>
<reference evidence="1" key="1">
    <citation type="submission" date="2014-09" db="EMBL/GenBank/DDBJ databases">
        <authorList>
            <person name="Magalhaes I.L.F."/>
            <person name="Oliveira U."/>
            <person name="Santos F.R."/>
            <person name="Vidigal T.H.D.A."/>
            <person name="Brescovit A.D."/>
            <person name="Santos A.J."/>
        </authorList>
    </citation>
    <scope>NUCLEOTIDE SEQUENCE</scope>
    <source>
        <tissue evidence="1">Shoot tissue taken approximately 20 cm above the soil surface</tissue>
    </source>
</reference>